<reference evidence="2" key="1">
    <citation type="submission" date="2021-02" db="EMBL/GenBank/DDBJ databases">
        <authorList>
            <person name="Dougan E. K."/>
            <person name="Rhodes N."/>
            <person name="Thang M."/>
            <person name="Chan C."/>
        </authorList>
    </citation>
    <scope>NUCLEOTIDE SEQUENCE</scope>
</reference>
<feature type="region of interest" description="Disordered" evidence="1">
    <location>
        <begin position="65"/>
        <end position="94"/>
    </location>
</feature>
<gene>
    <name evidence="2" type="ORF">SNAT2548_LOCUS8088</name>
</gene>
<evidence type="ECO:0000313" key="3">
    <source>
        <dbReference type="Proteomes" id="UP000604046"/>
    </source>
</evidence>
<dbReference type="AlphaFoldDB" id="A0A812K575"/>
<proteinExistence type="predicted"/>
<organism evidence="2 3">
    <name type="scientific">Symbiodinium natans</name>
    <dbReference type="NCBI Taxonomy" id="878477"/>
    <lineage>
        <taxon>Eukaryota</taxon>
        <taxon>Sar</taxon>
        <taxon>Alveolata</taxon>
        <taxon>Dinophyceae</taxon>
        <taxon>Suessiales</taxon>
        <taxon>Symbiodiniaceae</taxon>
        <taxon>Symbiodinium</taxon>
    </lineage>
</organism>
<name>A0A812K575_9DINO</name>
<dbReference type="Proteomes" id="UP000604046">
    <property type="component" value="Unassembled WGS sequence"/>
</dbReference>
<dbReference type="EMBL" id="CAJNDS010000587">
    <property type="protein sequence ID" value="CAE7220801.1"/>
    <property type="molecule type" value="Genomic_DNA"/>
</dbReference>
<evidence type="ECO:0000256" key="1">
    <source>
        <dbReference type="SAM" id="MobiDB-lite"/>
    </source>
</evidence>
<comment type="caution">
    <text evidence="2">The sequence shown here is derived from an EMBL/GenBank/DDBJ whole genome shotgun (WGS) entry which is preliminary data.</text>
</comment>
<sequence>DNVDDSVVFLCLEASDVLLEPMCSTWELQQELVPYVLSHSLQNDLFLKLPKAERQAQVKILTQRILSGETGQPNGESSADDEGASPSTPRDPMADALSPARFWAHLRNKYGTRMGSVLQLLQILERLLQPRRVVVLRFEGEAVMATDWRSHKQYCRKPPSKSEEIEALKHLWFGPGAATAESRDSWQRFLQHAGGSCEPSDITKVDVQKLEKIVMDEIKARMPADLEPDPVGYPIHVVKQLRVLPSLPLMDDEFVMSFSTFGHMDHRGHLLYCIMCMSNRTEQVRAVSTCSGAPTATECQSVLFTAMIKPMPLTGDPMRPSQVLLANRWGPDTYETLRPFLIEHGVGIRLESEAEAKLSAAMQDVDSNGFNV</sequence>
<accession>A0A812K575</accession>
<evidence type="ECO:0000313" key="2">
    <source>
        <dbReference type="EMBL" id="CAE7220801.1"/>
    </source>
</evidence>
<protein>
    <submittedName>
        <fullName evidence="2">Uncharacterized protein</fullName>
    </submittedName>
</protein>
<keyword evidence="3" id="KW-1185">Reference proteome</keyword>
<feature type="non-terminal residue" evidence="2">
    <location>
        <position position="1"/>
    </location>
</feature>